<protein>
    <recommendedName>
        <fullName evidence="7">SUN domain-containing protein</fullName>
    </recommendedName>
</protein>
<evidence type="ECO:0000256" key="1">
    <source>
        <dbReference type="ARBA" id="ARBA00004370"/>
    </source>
</evidence>
<dbReference type="PANTHER" id="PTHR12911">
    <property type="entry name" value="SAD1/UNC-84-LIKE PROTEIN-RELATED"/>
    <property type="match status" value="1"/>
</dbReference>
<dbReference type="InParanoid" id="G0N268"/>
<keyword evidence="5" id="KW-0175">Coiled coil</keyword>
<keyword evidence="4 6" id="KW-0472">Membrane</keyword>
<keyword evidence="3 6" id="KW-1133">Transmembrane helix</keyword>
<feature type="transmembrane region" description="Helical" evidence="6">
    <location>
        <begin position="50"/>
        <end position="69"/>
    </location>
</feature>
<dbReference type="GO" id="GO:0034993">
    <property type="term" value="C:meiotic nuclear membrane microtubule tethering complex"/>
    <property type="evidence" value="ECO:0007669"/>
    <property type="project" value="TreeGrafter"/>
</dbReference>
<dbReference type="EMBL" id="GL379829">
    <property type="protein sequence ID" value="EGT50589.1"/>
    <property type="molecule type" value="Genomic_DNA"/>
</dbReference>
<dbReference type="InterPro" id="IPR045119">
    <property type="entry name" value="SUN1-5"/>
</dbReference>
<dbReference type="eggNOG" id="KOG2687">
    <property type="taxonomic scope" value="Eukaryota"/>
</dbReference>
<evidence type="ECO:0000256" key="6">
    <source>
        <dbReference type="SAM" id="Phobius"/>
    </source>
</evidence>
<feature type="transmembrane region" description="Helical" evidence="6">
    <location>
        <begin position="324"/>
        <end position="343"/>
    </location>
</feature>
<dbReference type="AlphaFoldDB" id="G0N268"/>
<dbReference type="InterPro" id="IPR012919">
    <property type="entry name" value="SUN_dom"/>
</dbReference>
<sequence>MEIKVVDTVTNWEDSSSTDFEFIEKKDVVVEPKNKYEIWLEWLKYRIKNYSQLDVVLAVFMIFIVINSYKTSSDNERLFKMISNIDSRITNLENQMEMILNNTATECNLKRKNNIYSYFEDLFGEQHEEKPANPDVLKQEEPIGTVLVFRAAVGLFGSIDNTPTRTNSLYGSSLVLVDHKWPPVDRQWCTTVQYPMLTANLAKSITPTSISYQHSKWGGKVPDGAPRKYTVRGCLDVDCDKTILLTDVCEYKSTGNSQQEQLCPVISSATKTPIVKIQFKIIGNHGSQAETCINYVRVYGKLAKEKEETTRKGKQPHQLSKKEFCVVLVSFLLMVLWVCAQIIKEEKNGKRH</sequence>
<evidence type="ECO:0000256" key="5">
    <source>
        <dbReference type="SAM" id="Coils"/>
    </source>
</evidence>
<dbReference type="Gene3D" id="2.60.120.260">
    <property type="entry name" value="Galactose-binding domain-like"/>
    <property type="match status" value="1"/>
</dbReference>
<keyword evidence="2 6" id="KW-0812">Transmembrane</keyword>
<dbReference type="GO" id="GO:0043495">
    <property type="term" value="F:protein-membrane adaptor activity"/>
    <property type="evidence" value="ECO:0007669"/>
    <property type="project" value="TreeGrafter"/>
</dbReference>
<dbReference type="OMA" id="ENQMEMI"/>
<evidence type="ECO:0000256" key="3">
    <source>
        <dbReference type="ARBA" id="ARBA00022989"/>
    </source>
</evidence>
<comment type="subcellular location">
    <subcellularLocation>
        <location evidence="1">Membrane</location>
    </subcellularLocation>
</comment>
<gene>
    <name evidence="8" type="ORF">CAEBREN_02338</name>
</gene>
<feature type="coiled-coil region" evidence="5">
    <location>
        <begin position="75"/>
        <end position="102"/>
    </location>
</feature>
<name>G0N268_CAEBE</name>
<dbReference type="PANTHER" id="PTHR12911:SF2">
    <property type="entry name" value="SUN DOMAIN-CONTAINING PROTEIN 1"/>
    <property type="match status" value="1"/>
</dbReference>
<feature type="domain" description="SUN" evidence="7">
    <location>
        <begin position="124"/>
        <end position="303"/>
    </location>
</feature>
<evidence type="ECO:0000259" key="7">
    <source>
        <dbReference type="PROSITE" id="PS51469"/>
    </source>
</evidence>
<evidence type="ECO:0000256" key="4">
    <source>
        <dbReference type="ARBA" id="ARBA00023136"/>
    </source>
</evidence>
<dbReference type="STRING" id="135651.G0N268"/>
<dbReference type="Pfam" id="PF07738">
    <property type="entry name" value="Sad1_UNC"/>
    <property type="match status" value="1"/>
</dbReference>
<accession>G0N268</accession>
<evidence type="ECO:0000256" key="2">
    <source>
        <dbReference type="ARBA" id="ARBA00022692"/>
    </source>
</evidence>
<reference evidence="9" key="1">
    <citation type="submission" date="2011-07" db="EMBL/GenBank/DDBJ databases">
        <authorList>
            <consortium name="Caenorhabditis brenneri Sequencing and Analysis Consortium"/>
            <person name="Wilson R.K."/>
        </authorList>
    </citation>
    <scope>NUCLEOTIDE SEQUENCE [LARGE SCALE GENOMIC DNA]</scope>
    <source>
        <strain evidence="9">PB2801</strain>
    </source>
</reference>
<dbReference type="Proteomes" id="UP000008068">
    <property type="component" value="Unassembled WGS sequence"/>
</dbReference>
<dbReference type="HOGENOM" id="CLU_788072_0_0_1"/>
<evidence type="ECO:0000313" key="8">
    <source>
        <dbReference type="EMBL" id="EGT50589.1"/>
    </source>
</evidence>
<evidence type="ECO:0000313" key="9">
    <source>
        <dbReference type="Proteomes" id="UP000008068"/>
    </source>
</evidence>
<keyword evidence="9" id="KW-1185">Reference proteome</keyword>
<dbReference type="PROSITE" id="PS51469">
    <property type="entry name" value="SUN"/>
    <property type="match status" value="1"/>
</dbReference>
<organism evidence="9">
    <name type="scientific">Caenorhabditis brenneri</name>
    <name type="common">Nematode worm</name>
    <dbReference type="NCBI Taxonomy" id="135651"/>
    <lineage>
        <taxon>Eukaryota</taxon>
        <taxon>Metazoa</taxon>
        <taxon>Ecdysozoa</taxon>
        <taxon>Nematoda</taxon>
        <taxon>Chromadorea</taxon>
        <taxon>Rhabditida</taxon>
        <taxon>Rhabditina</taxon>
        <taxon>Rhabditomorpha</taxon>
        <taxon>Rhabditoidea</taxon>
        <taxon>Rhabditidae</taxon>
        <taxon>Peloderinae</taxon>
        <taxon>Caenorhabditis</taxon>
    </lineage>
</organism>
<proteinExistence type="predicted"/>